<dbReference type="PANTHER" id="PTHR42733">
    <property type="entry name" value="DJ-1 PROTEIN"/>
    <property type="match status" value="1"/>
</dbReference>
<organism evidence="3 4">
    <name type="scientific">Sinomonas cyclohexanicum</name>
    <name type="common">Corynebacterium cyclohexanicum</name>
    <dbReference type="NCBI Taxonomy" id="322009"/>
    <lineage>
        <taxon>Bacteria</taxon>
        <taxon>Bacillati</taxon>
        <taxon>Actinomycetota</taxon>
        <taxon>Actinomycetes</taxon>
        <taxon>Micrococcales</taxon>
        <taxon>Micrococcaceae</taxon>
        <taxon>Sinomonas</taxon>
    </lineage>
</organism>
<evidence type="ECO:0000259" key="2">
    <source>
        <dbReference type="Pfam" id="PF01965"/>
    </source>
</evidence>
<dbReference type="Gene3D" id="3.40.50.880">
    <property type="match status" value="1"/>
</dbReference>
<evidence type="ECO:0000313" key="4">
    <source>
        <dbReference type="Proteomes" id="UP001319861"/>
    </source>
</evidence>
<keyword evidence="3" id="KW-0315">Glutamine amidotransferase</keyword>
<sequence length="192" mass="20965">MTASEYGVIPQSSDDKAPKAVVLSADKFEDLELYVPVFRLVEAGWKVDIAAPEAGKITGESNWYFIVANKRIDEVDPDDYDLLLVPGGKPDGAPTTVRHHAHAVEIARSFFAANKPVAAICHGPYLLVSAGVLDGRRLTSYWGDGVPEEITAAGGLWEDAEVVVDRNLVTSRWPMDIAAFLREMMALVRARV</sequence>
<gene>
    <name evidence="3" type="ORF">SCMU_14800</name>
</gene>
<dbReference type="InterPro" id="IPR002818">
    <property type="entry name" value="DJ-1/PfpI"/>
</dbReference>
<dbReference type="SUPFAM" id="SSF52317">
    <property type="entry name" value="Class I glutamine amidotransferase-like"/>
    <property type="match status" value="1"/>
</dbReference>
<reference evidence="3 4" key="1">
    <citation type="journal article" date="2021" name="J. Biosci. Bioeng.">
        <title>Identification and characterization of a chc gene cluster responsible for the aromatization pathway of cyclohexanecarboxylate degradation in Sinomonas cyclohexanicum ATCC 51369.</title>
        <authorList>
            <person name="Yamamoto T."/>
            <person name="Hasegawa Y."/>
            <person name="Lau P.C.K."/>
            <person name="Iwaki H."/>
        </authorList>
    </citation>
    <scope>NUCLEOTIDE SEQUENCE [LARGE SCALE GENOMIC DNA]</scope>
    <source>
        <strain evidence="3 4">ATCC 51369</strain>
    </source>
</reference>
<dbReference type="Pfam" id="PF01965">
    <property type="entry name" value="DJ-1_PfpI"/>
    <property type="match status" value="1"/>
</dbReference>
<keyword evidence="4" id="KW-1185">Reference proteome</keyword>
<proteinExistence type="inferred from homology"/>
<dbReference type="InterPro" id="IPR006286">
    <property type="entry name" value="C56_PfpI-like"/>
</dbReference>
<accession>A0ABN6FIH2</accession>
<feature type="domain" description="DJ-1/PfpI" evidence="2">
    <location>
        <begin position="19"/>
        <end position="186"/>
    </location>
</feature>
<name>A0ABN6FIH2_SINCY</name>
<dbReference type="InterPro" id="IPR029062">
    <property type="entry name" value="Class_I_gatase-like"/>
</dbReference>
<evidence type="ECO:0000256" key="1">
    <source>
        <dbReference type="ARBA" id="ARBA00008542"/>
    </source>
</evidence>
<dbReference type="CDD" id="cd03134">
    <property type="entry name" value="GATase1_PfpI_like"/>
    <property type="match status" value="1"/>
</dbReference>
<evidence type="ECO:0000313" key="3">
    <source>
        <dbReference type="EMBL" id="BCT75638.1"/>
    </source>
</evidence>
<protein>
    <submittedName>
        <fullName evidence="3">Glutamine amidotransferase</fullName>
    </submittedName>
</protein>
<dbReference type="PANTHER" id="PTHR42733:SF2">
    <property type="entry name" value="DJ-1_THIJ_PFPI FAMILY PROTEIN"/>
    <property type="match status" value="1"/>
</dbReference>
<comment type="similarity">
    <text evidence="1">Belongs to the peptidase C56 family.</text>
</comment>
<dbReference type="PROSITE" id="PS51276">
    <property type="entry name" value="PEPTIDASE_C56_PFPI"/>
    <property type="match status" value="1"/>
</dbReference>
<dbReference type="NCBIfam" id="TIGR01382">
    <property type="entry name" value="PfpI"/>
    <property type="match status" value="1"/>
</dbReference>
<dbReference type="EMBL" id="AP024525">
    <property type="protein sequence ID" value="BCT75638.1"/>
    <property type="molecule type" value="Genomic_DNA"/>
</dbReference>
<dbReference type="Proteomes" id="UP001319861">
    <property type="component" value="Chromosome"/>
</dbReference>
<dbReference type="RefSeq" id="WP_229232362.1">
    <property type="nucleotide sequence ID" value="NZ_AP024525.1"/>
</dbReference>